<dbReference type="Pfam" id="PF00756">
    <property type="entry name" value="Esterase"/>
    <property type="match status" value="1"/>
</dbReference>
<dbReference type="InterPro" id="IPR000801">
    <property type="entry name" value="Esterase-like"/>
</dbReference>
<comment type="caution">
    <text evidence="2">The sequence shown here is derived from an EMBL/GenBank/DDBJ whole genome shotgun (WGS) entry which is preliminary data.</text>
</comment>
<dbReference type="RefSeq" id="WP_301126096.1">
    <property type="nucleotide sequence ID" value="NZ_JAUHPV010000002.1"/>
</dbReference>
<dbReference type="EMBL" id="JAUHPV010000002">
    <property type="protein sequence ID" value="MDN4471926.1"/>
    <property type="molecule type" value="Genomic_DNA"/>
</dbReference>
<evidence type="ECO:0000256" key="1">
    <source>
        <dbReference type="SAM" id="MobiDB-lite"/>
    </source>
</evidence>
<dbReference type="GO" id="GO:0016787">
    <property type="term" value="F:hydrolase activity"/>
    <property type="evidence" value="ECO:0007669"/>
    <property type="project" value="UniProtKB-KW"/>
</dbReference>
<dbReference type="InterPro" id="IPR029058">
    <property type="entry name" value="AB_hydrolase_fold"/>
</dbReference>
<dbReference type="InterPro" id="IPR050583">
    <property type="entry name" value="Mycobacterial_A85_antigen"/>
</dbReference>
<protein>
    <submittedName>
        <fullName evidence="2">Alpha/beta hydrolase-fold protein</fullName>
    </submittedName>
</protein>
<dbReference type="Gene3D" id="3.40.50.1820">
    <property type="entry name" value="alpha/beta hydrolase"/>
    <property type="match status" value="1"/>
</dbReference>
<feature type="region of interest" description="Disordered" evidence="1">
    <location>
        <begin position="32"/>
        <end position="62"/>
    </location>
</feature>
<keyword evidence="2" id="KW-0378">Hydrolase</keyword>
<dbReference type="PANTHER" id="PTHR48098">
    <property type="entry name" value="ENTEROCHELIN ESTERASE-RELATED"/>
    <property type="match status" value="1"/>
</dbReference>
<evidence type="ECO:0000313" key="3">
    <source>
        <dbReference type="Proteomes" id="UP001172738"/>
    </source>
</evidence>
<sequence>MTRHSRRSGAAGAVAATVAAFVAGCSSVDVEPDGASRGAVPSTEAQPSGGGGSDAGLDPVPALVPDAYRAPAEAAGTLEVVQYASRHDPEGASEVAKEALVYLPPGYGEADASARYDVLYLMHGGGGGIRSWMGDPSRPTALPSIFDHMIADGLVRPMIVVAPTYDTGYGSGGATFQRNVEAFTDELVEDLIPVVEERFRTFAESVDADGLEASREHRAFGGFSMGGVTTWHMLENATEVFAHYLPMSGDSWNQGMMGGLSATEATVAQLEEGVRESGYGPREVFVFSATGSEDMAVPNMDAMAAEVREGSDVFAYTDRGFSEGNFMYWVVEGHLHDYPWGYDYVYSGLQMFFPVR</sequence>
<proteinExistence type="predicted"/>
<evidence type="ECO:0000313" key="2">
    <source>
        <dbReference type="EMBL" id="MDN4471926.1"/>
    </source>
</evidence>
<keyword evidence="3" id="KW-1185">Reference proteome</keyword>
<name>A0ABT8FYF5_9MICO</name>
<reference evidence="2" key="1">
    <citation type="submission" date="2023-06" db="EMBL/GenBank/DDBJ databases">
        <title>SYSU T00b26.</title>
        <authorList>
            <person name="Gao L."/>
            <person name="Fang B.-Z."/>
            <person name="Li W.-J."/>
        </authorList>
    </citation>
    <scope>NUCLEOTIDE SEQUENCE</scope>
    <source>
        <strain evidence="2">SYSU T00b26</strain>
    </source>
</reference>
<organism evidence="2 3">
    <name type="scientific">Demequina zhanjiangensis</name>
    <dbReference type="NCBI Taxonomy" id="3051659"/>
    <lineage>
        <taxon>Bacteria</taxon>
        <taxon>Bacillati</taxon>
        <taxon>Actinomycetota</taxon>
        <taxon>Actinomycetes</taxon>
        <taxon>Micrococcales</taxon>
        <taxon>Demequinaceae</taxon>
        <taxon>Demequina</taxon>
    </lineage>
</organism>
<gene>
    <name evidence="2" type="ORF">QQX04_02830</name>
</gene>
<dbReference type="Proteomes" id="UP001172738">
    <property type="component" value="Unassembled WGS sequence"/>
</dbReference>
<accession>A0ABT8FYF5</accession>
<dbReference type="PROSITE" id="PS51257">
    <property type="entry name" value="PROKAR_LIPOPROTEIN"/>
    <property type="match status" value="1"/>
</dbReference>
<dbReference type="SUPFAM" id="SSF53474">
    <property type="entry name" value="alpha/beta-Hydrolases"/>
    <property type="match status" value="1"/>
</dbReference>